<dbReference type="GO" id="GO:0003677">
    <property type="term" value="F:DNA binding"/>
    <property type="evidence" value="ECO:0007669"/>
    <property type="project" value="InterPro"/>
</dbReference>
<comment type="caution">
    <text evidence="1">The sequence shown here is derived from an EMBL/GenBank/DDBJ whole genome shotgun (WGS) entry which is preliminary data.</text>
</comment>
<gene>
    <name evidence="1" type="ORF">KDU71_07735</name>
</gene>
<evidence type="ECO:0000313" key="1">
    <source>
        <dbReference type="EMBL" id="MBR8535446.1"/>
    </source>
</evidence>
<dbReference type="Proteomes" id="UP000679220">
    <property type="component" value="Unassembled WGS sequence"/>
</dbReference>
<dbReference type="Gene3D" id="1.10.260.40">
    <property type="entry name" value="lambda repressor-like DNA-binding domains"/>
    <property type="match status" value="1"/>
</dbReference>
<reference evidence="1" key="2">
    <citation type="submission" date="2021-04" db="EMBL/GenBank/DDBJ databases">
        <authorList>
            <person name="Zhang T."/>
            <person name="Zhang Y."/>
            <person name="Lu D."/>
            <person name="Zuo D."/>
            <person name="Du Z."/>
        </authorList>
    </citation>
    <scope>NUCLEOTIDE SEQUENCE</scope>
    <source>
        <strain evidence="1">JR1</strain>
    </source>
</reference>
<name>A0A941F297_9BACT</name>
<proteinExistence type="predicted"/>
<dbReference type="InterPro" id="IPR010982">
    <property type="entry name" value="Lambda_DNA-bd_dom_sf"/>
</dbReference>
<dbReference type="AlphaFoldDB" id="A0A941F297"/>
<reference evidence="1" key="1">
    <citation type="journal article" date="2018" name="Int. J. Syst. Evol. Microbiol.">
        <title>Carboxylicivirga sediminis sp. nov., isolated from coastal sediment.</title>
        <authorList>
            <person name="Wang F.Q."/>
            <person name="Ren L.H."/>
            <person name="Zou R.J."/>
            <person name="Sun Y.Z."/>
            <person name="Liu X.J."/>
            <person name="Jiang F."/>
            <person name="Liu L.J."/>
        </authorList>
    </citation>
    <scope>NUCLEOTIDE SEQUENCE</scope>
    <source>
        <strain evidence="1">JR1</strain>
    </source>
</reference>
<dbReference type="EMBL" id="JAGTAR010000009">
    <property type="protein sequence ID" value="MBR8535446.1"/>
    <property type="molecule type" value="Genomic_DNA"/>
</dbReference>
<sequence>MRPEEILSKFLDELGVSASELAEKLGYERAEKLYKILRGQAKSISVQIQEDILRVYPGTNKLFLLTGEGEVFKREFNNNKIGNYIESHVGDINTQVFEELIEISKDIKSIPDDKDELNRIIHGMSDESHSGLKILLATIKRLEKELDVKDEIIKSKDEIIQSKNEIIELLKNK</sequence>
<accession>A0A941F297</accession>
<evidence type="ECO:0000313" key="2">
    <source>
        <dbReference type="Proteomes" id="UP000679220"/>
    </source>
</evidence>
<dbReference type="RefSeq" id="WP_212189352.1">
    <property type="nucleotide sequence ID" value="NZ_JAGTAR010000009.1"/>
</dbReference>
<organism evidence="1 2">
    <name type="scientific">Carboxylicivirga sediminis</name>
    <dbReference type="NCBI Taxonomy" id="2006564"/>
    <lineage>
        <taxon>Bacteria</taxon>
        <taxon>Pseudomonadati</taxon>
        <taxon>Bacteroidota</taxon>
        <taxon>Bacteroidia</taxon>
        <taxon>Marinilabiliales</taxon>
        <taxon>Marinilabiliaceae</taxon>
        <taxon>Carboxylicivirga</taxon>
    </lineage>
</organism>
<keyword evidence="2" id="KW-1185">Reference proteome</keyword>
<protein>
    <submittedName>
        <fullName evidence="1">Uncharacterized protein</fullName>
    </submittedName>
</protein>